<name>A0A1R4HF09_9GAMM</name>
<reference evidence="2" key="1">
    <citation type="submission" date="2017-02" db="EMBL/GenBank/DDBJ databases">
        <authorList>
            <person name="Daims H."/>
        </authorList>
    </citation>
    <scope>NUCLEOTIDE SEQUENCE [LARGE SCALE GENOMIC DNA]</scope>
</reference>
<gene>
    <name evidence="1" type="ORF">CRENPOLYSF1_590004</name>
</gene>
<dbReference type="EMBL" id="FUKI01000136">
    <property type="protein sequence ID" value="SJM94835.1"/>
    <property type="molecule type" value="Genomic_DNA"/>
</dbReference>
<sequence length="412" mass="44430">MNRITLITRLVIANLLITVPVLASGNIAGAAQKGSLLIFPRIEARAPSNSASGITDTLISISNDYDKPVNLQCYWNTTEQHGDVGKVGLGGNAAANKIAKAARIALRNNHYMAFSFVLPKNTPTAFWAGDLSKAANKIYQLPSGIKKLATVQNVPQFNDFQDGTQANTGELRCWAANYNGTKEIHHNHLRGQATIFTFKADTTASVPIAAGQAHEYNAWVFQAYLQGSADIKHTSRPLGTPGQLDLDGKEYDQCPTALTGQFIPSGQNFGFGKSRTHISLANCNHDLREDSHAHITSLSYTVYNTAGVKFSGAHECMGAWYEADVSATFPNFTYRTLKSDSARFVIRPSSSKSCNQGSQAAAPEKDITSSGIVGVQVNDIGGQYQSSSNLIGLTNTVNTVNPLMDKILWDPS</sequence>
<evidence type="ECO:0000313" key="1">
    <source>
        <dbReference type="EMBL" id="SJM94835.1"/>
    </source>
</evidence>
<organism evidence="1 2">
    <name type="scientific">Crenothrix polyspora</name>
    <dbReference type="NCBI Taxonomy" id="360316"/>
    <lineage>
        <taxon>Bacteria</taxon>
        <taxon>Pseudomonadati</taxon>
        <taxon>Pseudomonadota</taxon>
        <taxon>Gammaproteobacteria</taxon>
        <taxon>Methylococcales</taxon>
        <taxon>Crenotrichaceae</taxon>
        <taxon>Crenothrix</taxon>
    </lineage>
</organism>
<proteinExistence type="predicted"/>
<protein>
    <submittedName>
        <fullName evidence="1">Uncharacterized protein</fullName>
    </submittedName>
</protein>
<keyword evidence="2" id="KW-1185">Reference proteome</keyword>
<evidence type="ECO:0000313" key="2">
    <source>
        <dbReference type="Proteomes" id="UP000195667"/>
    </source>
</evidence>
<dbReference type="OrthoDB" id="5775716at2"/>
<dbReference type="RefSeq" id="WP_087144500.1">
    <property type="nucleotide sequence ID" value="NZ_FUKI01000136.1"/>
</dbReference>
<accession>A0A1R4HF09</accession>
<dbReference type="AlphaFoldDB" id="A0A1R4HF09"/>
<dbReference type="Proteomes" id="UP000195667">
    <property type="component" value="Unassembled WGS sequence"/>
</dbReference>